<accession>A0A1X7UUY0</accession>
<dbReference type="GO" id="GO:0005576">
    <property type="term" value="C:extracellular region"/>
    <property type="evidence" value="ECO:0007669"/>
    <property type="project" value="UniProtKB-SubCell"/>
</dbReference>
<reference evidence="3" key="1">
    <citation type="journal article" date="2010" name="Nature">
        <title>The Amphimedon queenslandica genome and the evolution of animal complexity.</title>
        <authorList>
            <person name="Srivastava M."/>
            <person name="Simakov O."/>
            <person name="Chapman J."/>
            <person name="Fahey B."/>
            <person name="Gauthier M.E."/>
            <person name="Mitros T."/>
            <person name="Richards G.S."/>
            <person name="Conaco C."/>
            <person name="Dacre M."/>
            <person name="Hellsten U."/>
            <person name="Larroux C."/>
            <person name="Putnam N.H."/>
            <person name="Stanke M."/>
            <person name="Adamska M."/>
            <person name="Darling A."/>
            <person name="Degnan S.M."/>
            <person name="Oakley T.H."/>
            <person name="Plachetzki D.C."/>
            <person name="Zhai Y."/>
            <person name="Adamski M."/>
            <person name="Calcino A."/>
            <person name="Cummins S.F."/>
            <person name="Goodstein D.M."/>
            <person name="Harris C."/>
            <person name="Jackson D.J."/>
            <person name="Leys S.P."/>
            <person name="Shu S."/>
            <person name="Woodcroft B.J."/>
            <person name="Vervoort M."/>
            <person name="Kosik K.S."/>
            <person name="Manning G."/>
            <person name="Degnan B.M."/>
            <person name="Rokhsar D.S."/>
        </authorList>
    </citation>
    <scope>NUCLEOTIDE SEQUENCE [LARGE SCALE GENOMIC DNA]</scope>
</reference>
<dbReference type="Proteomes" id="UP000007879">
    <property type="component" value="Unassembled WGS sequence"/>
</dbReference>
<evidence type="ECO:0000313" key="2">
    <source>
        <dbReference type="EnsemblMetazoa" id="Aqu2.1.31192_001"/>
    </source>
</evidence>
<dbReference type="AlphaFoldDB" id="A0A1X7UUY0"/>
<sequence>MESSFTTLSLFILFLSFGSLVLSDGDDDYTGVFNMKAGSDCKYNVMHFDEDGIVGFRVQCSCPGTHKRLTYSCAYFGKPNICPGFNETSIARANFYSELASYVKGYGGHGCSSKEIQADRVTTICKGTPLVLKRTIEINGDDPRLCNKRHSEL</sequence>
<proteinExistence type="predicted"/>
<evidence type="ECO:0000256" key="1">
    <source>
        <dbReference type="SAM" id="SignalP"/>
    </source>
</evidence>
<dbReference type="GO" id="GO:0019838">
    <property type="term" value="F:growth factor binding"/>
    <property type="evidence" value="ECO:0007669"/>
    <property type="project" value="UniProtKB-KW"/>
</dbReference>
<feature type="chain" id="PRO_5012937084" evidence="1">
    <location>
        <begin position="24"/>
        <end position="153"/>
    </location>
</feature>
<dbReference type="EnsemblMetazoa" id="XM_019996829.1">
    <property type="protein sequence ID" value="XP_019852388.1"/>
    <property type="gene ID" value="LOC109582178"/>
</dbReference>
<dbReference type="InParanoid" id="A0A1X7UUY0"/>
<name>A0A1X7UUY0_AMPQE</name>
<protein>
    <submittedName>
        <fullName evidence="2">Uncharacterized protein</fullName>
    </submittedName>
</protein>
<evidence type="ECO:0000313" key="3">
    <source>
        <dbReference type="Proteomes" id="UP000007879"/>
    </source>
</evidence>
<gene>
    <name evidence="2" type="primary">109582178</name>
</gene>
<keyword evidence="1" id="KW-0732">Signal</keyword>
<reference evidence="2" key="2">
    <citation type="submission" date="2017-05" db="UniProtKB">
        <authorList>
            <consortium name="EnsemblMetazoa"/>
        </authorList>
    </citation>
    <scope>IDENTIFICATION</scope>
</reference>
<keyword evidence="3" id="KW-1185">Reference proteome</keyword>
<dbReference type="EnsemblMetazoa" id="Aqu2.1.31192_001">
    <property type="protein sequence ID" value="Aqu2.1.31192_001"/>
    <property type="gene ID" value="Aqu2.1.31192"/>
</dbReference>
<organism evidence="2">
    <name type="scientific">Amphimedon queenslandica</name>
    <name type="common">Sponge</name>
    <dbReference type="NCBI Taxonomy" id="400682"/>
    <lineage>
        <taxon>Eukaryota</taxon>
        <taxon>Metazoa</taxon>
        <taxon>Porifera</taxon>
        <taxon>Demospongiae</taxon>
        <taxon>Heteroscleromorpha</taxon>
        <taxon>Haplosclerida</taxon>
        <taxon>Niphatidae</taxon>
        <taxon>Amphimedon</taxon>
    </lineage>
</organism>
<feature type="signal peptide" evidence="1">
    <location>
        <begin position="1"/>
        <end position="23"/>
    </location>
</feature>
<dbReference type="KEGG" id="aqu:109582178"/>